<protein>
    <recommendedName>
        <fullName evidence="6">RanBP2-type domain-containing protein</fullName>
    </recommendedName>
</protein>
<feature type="compositionally biased region" description="Pro residues" evidence="5">
    <location>
        <begin position="288"/>
        <end position="297"/>
    </location>
</feature>
<feature type="region of interest" description="Disordered" evidence="5">
    <location>
        <begin position="1"/>
        <end position="24"/>
    </location>
</feature>
<proteinExistence type="predicted"/>
<keyword evidence="3" id="KW-0862">Zinc</keyword>
<evidence type="ECO:0000313" key="7">
    <source>
        <dbReference type="EMBL" id="KIY69265.1"/>
    </source>
</evidence>
<dbReference type="EMBL" id="KN880487">
    <property type="protein sequence ID" value="KIY69265.1"/>
    <property type="molecule type" value="Genomic_DNA"/>
</dbReference>
<dbReference type="AlphaFoldDB" id="A0A0D7BGF2"/>
<dbReference type="STRING" id="1314674.A0A0D7BGF2"/>
<reference evidence="7 8" key="1">
    <citation type="journal article" date="2015" name="Fungal Genet. Biol.">
        <title>Evolution of novel wood decay mechanisms in Agaricales revealed by the genome sequences of Fistulina hepatica and Cylindrobasidium torrendii.</title>
        <authorList>
            <person name="Floudas D."/>
            <person name="Held B.W."/>
            <person name="Riley R."/>
            <person name="Nagy L.G."/>
            <person name="Koehler G."/>
            <person name="Ransdell A.S."/>
            <person name="Younus H."/>
            <person name="Chow J."/>
            <person name="Chiniquy J."/>
            <person name="Lipzen A."/>
            <person name="Tritt A."/>
            <person name="Sun H."/>
            <person name="Haridas S."/>
            <person name="LaButti K."/>
            <person name="Ohm R.A."/>
            <person name="Kues U."/>
            <person name="Blanchette R.A."/>
            <person name="Grigoriev I.V."/>
            <person name="Minto R.E."/>
            <person name="Hibbett D.S."/>
        </authorList>
    </citation>
    <scope>NUCLEOTIDE SEQUENCE [LARGE SCALE GENOMIC DNA]</scope>
    <source>
        <strain evidence="7 8">FP15055 ss-10</strain>
    </source>
</reference>
<feature type="compositionally biased region" description="Low complexity" evidence="5">
    <location>
        <begin position="1"/>
        <end position="14"/>
    </location>
</feature>
<dbReference type="Gene3D" id="4.10.1060.10">
    <property type="entry name" value="Zinc finger, RanBP2-type"/>
    <property type="match status" value="2"/>
</dbReference>
<dbReference type="SMART" id="SM00547">
    <property type="entry name" value="ZnF_RBZ"/>
    <property type="match status" value="2"/>
</dbReference>
<dbReference type="PROSITE" id="PS01358">
    <property type="entry name" value="ZF_RANBP2_1"/>
    <property type="match status" value="2"/>
</dbReference>
<dbReference type="Proteomes" id="UP000054007">
    <property type="component" value="Unassembled WGS sequence"/>
</dbReference>
<organism evidence="7 8">
    <name type="scientific">Cylindrobasidium torrendii FP15055 ss-10</name>
    <dbReference type="NCBI Taxonomy" id="1314674"/>
    <lineage>
        <taxon>Eukaryota</taxon>
        <taxon>Fungi</taxon>
        <taxon>Dikarya</taxon>
        <taxon>Basidiomycota</taxon>
        <taxon>Agaricomycotina</taxon>
        <taxon>Agaricomycetes</taxon>
        <taxon>Agaricomycetidae</taxon>
        <taxon>Agaricales</taxon>
        <taxon>Marasmiineae</taxon>
        <taxon>Physalacriaceae</taxon>
        <taxon>Cylindrobasidium</taxon>
    </lineage>
</organism>
<evidence type="ECO:0000256" key="4">
    <source>
        <dbReference type="PROSITE-ProRule" id="PRU00322"/>
    </source>
</evidence>
<dbReference type="InterPro" id="IPR036443">
    <property type="entry name" value="Znf_RanBP2_sf"/>
</dbReference>
<evidence type="ECO:0000313" key="8">
    <source>
        <dbReference type="Proteomes" id="UP000054007"/>
    </source>
</evidence>
<feature type="domain" description="RanBP2-type" evidence="6">
    <location>
        <begin position="215"/>
        <end position="246"/>
    </location>
</feature>
<gene>
    <name evidence="7" type="ORF">CYLTODRAFT_420871</name>
</gene>
<dbReference type="SUPFAM" id="SSF90209">
    <property type="entry name" value="Ran binding protein zinc finger-like"/>
    <property type="match status" value="2"/>
</dbReference>
<evidence type="ECO:0000259" key="6">
    <source>
        <dbReference type="PROSITE" id="PS50199"/>
    </source>
</evidence>
<evidence type="ECO:0000256" key="2">
    <source>
        <dbReference type="ARBA" id="ARBA00022771"/>
    </source>
</evidence>
<dbReference type="PROSITE" id="PS50199">
    <property type="entry name" value="ZF_RANBP2_2"/>
    <property type="match status" value="1"/>
</dbReference>
<dbReference type="GO" id="GO:0008270">
    <property type="term" value="F:zinc ion binding"/>
    <property type="evidence" value="ECO:0007669"/>
    <property type="project" value="UniProtKB-KW"/>
</dbReference>
<feature type="compositionally biased region" description="Polar residues" evidence="5">
    <location>
        <begin position="272"/>
        <end position="286"/>
    </location>
</feature>
<keyword evidence="2 4" id="KW-0863">Zinc-finger</keyword>
<keyword evidence="8" id="KW-1185">Reference proteome</keyword>
<evidence type="ECO:0000256" key="3">
    <source>
        <dbReference type="ARBA" id="ARBA00022833"/>
    </source>
</evidence>
<dbReference type="GO" id="GO:0003729">
    <property type="term" value="F:mRNA binding"/>
    <property type="evidence" value="ECO:0007669"/>
    <property type="project" value="TreeGrafter"/>
</dbReference>
<keyword evidence="1" id="KW-0479">Metal-binding</keyword>
<dbReference type="PANTHER" id="PTHR23111:SF40">
    <property type="entry name" value="RNA-BINDING PROTEIN INVOLVED IN HETEROCHROMATIN ASSEMBLY-RELATED"/>
    <property type="match status" value="1"/>
</dbReference>
<dbReference type="InterPro" id="IPR001876">
    <property type="entry name" value="Znf_RanBP2"/>
</dbReference>
<dbReference type="PANTHER" id="PTHR23111">
    <property type="entry name" value="ZINC FINGER PROTEIN"/>
    <property type="match status" value="1"/>
</dbReference>
<feature type="region of interest" description="Disordered" evidence="5">
    <location>
        <begin position="264"/>
        <end position="320"/>
    </location>
</feature>
<evidence type="ECO:0000256" key="1">
    <source>
        <dbReference type="ARBA" id="ARBA00022723"/>
    </source>
</evidence>
<accession>A0A0D7BGF2</accession>
<name>A0A0D7BGF2_9AGAR</name>
<sequence length="574" mass="62495">MQSTSPVASSSSSLPPSPTRKMLDDSFDALPRAFASLELSPASSATSSELSDLPRFTAPSPEIFAATRSRVVRFFGLPDPPEKYLAAVLYSPQSKIPLPLTMWTLRSEHRSNTVWAVYKTHDEACRALSLSSLGPHLSLAPALEHDLEPFHKLRRVDLSLPDIMHKTQSHVPALQRPNMLQLRPVHIAPSHFQPDVSHPEFTLSSNPPNPRTSFRLGDWICSSPKCAAHNFGRNVHCIGCGCPRASSGMNSPAHQLAPIVTRPLPSPRFAASPNSQASFSPTTVQHPPSYPSSPAPPVKSTNPLLTPSGRAFASGGRVQNTSTDPLNPCIMFWPDNEPFPEIGQIRPSGLVGIAQPPILNTGNRGPISHQPGDWVCHKCNYLNWRRRKVCQTCFPYAEGNGDSISAAVQAERIALLTNVLAKTQGQMPAPQRSHSMTPPQVHRPFINSSPPHGHAPVHRSQSHFELGSQYSNVPASGRPIYQTSGHVHAPAPAPLLPSFLQEIVQSPMLSPASTSSADLSFDEYDQLIMQERAAAAAHQSSKIAALASIWKMDGHEFSAIRSRQSSRERVHHAL</sequence>
<dbReference type="OrthoDB" id="448399at2759"/>
<evidence type="ECO:0000256" key="5">
    <source>
        <dbReference type="SAM" id="MobiDB-lite"/>
    </source>
</evidence>